<dbReference type="InterPro" id="IPR006175">
    <property type="entry name" value="YjgF/YER057c/UK114"/>
</dbReference>
<dbReference type="GO" id="GO:0019239">
    <property type="term" value="F:deaminase activity"/>
    <property type="evidence" value="ECO:0007669"/>
    <property type="project" value="TreeGrafter"/>
</dbReference>
<accession>A0A401UCD1</accession>
<dbReference type="RefSeq" id="WP_127123204.1">
    <property type="nucleotide sequence ID" value="NZ_BHXQ01000005.1"/>
</dbReference>
<organism evidence="2 3">
    <name type="scientific">Chryseotalea sanaruensis</name>
    <dbReference type="NCBI Taxonomy" id="2482724"/>
    <lineage>
        <taxon>Bacteria</taxon>
        <taxon>Pseudomonadati</taxon>
        <taxon>Bacteroidota</taxon>
        <taxon>Cytophagia</taxon>
        <taxon>Cytophagales</taxon>
        <taxon>Chryseotaleaceae</taxon>
        <taxon>Chryseotalea</taxon>
    </lineage>
</organism>
<dbReference type="CDD" id="cd00448">
    <property type="entry name" value="YjgF_YER057c_UK114_family"/>
    <property type="match status" value="1"/>
</dbReference>
<dbReference type="NCBIfam" id="TIGR00004">
    <property type="entry name" value="Rid family detoxifying hydrolase"/>
    <property type="match status" value="1"/>
</dbReference>
<dbReference type="PANTHER" id="PTHR11803:SF58">
    <property type="entry name" value="PROTEIN HMF1-RELATED"/>
    <property type="match status" value="1"/>
</dbReference>
<proteinExistence type="inferred from homology"/>
<dbReference type="AlphaFoldDB" id="A0A401UCD1"/>
<evidence type="ECO:0000313" key="3">
    <source>
        <dbReference type="Proteomes" id="UP000288227"/>
    </source>
</evidence>
<dbReference type="Pfam" id="PF01042">
    <property type="entry name" value="Ribonuc_L-PSP"/>
    <property type="match status" value="1"/>
</dbReference>
<keyword evidence="3" id="KW-1185">Reference proteome</keyword>
<dbReference type="EMBL" id="BHXQ01000005">
    <property type="protein sequence ID" value="GCC52547.1"/>
    <property type="molecule type" value="Genomic_DNA"/>
</dbReference>
<protein>
    <submittedName>
        <fullName evidence="2">RidA family protein</fullName>
    </submittedName>
</protein>
<dbReference type="PANTHER" id="PTHR11803">
    <property type="entry name" value="2-IMINOBUTANOATE/2-IMINOPROPANOATE DEAMINASE RIDA"/>
    <property type="match status" value="1"/>
</dbReference>
<evidence type="ECO:0000256" key="1">
    <source>
        <dbReference type="ARBA" id="ARBA00010552"/>
    </source>
</evidence>
<gene>
    <name evidence="2" type="ORF">SanaruYs_27840</name>
</gene>
<dbReference type="SUPFAM" id="SSF55298">
    <property type="entry name" value="YjgF-like"/>
    <property type="match status" value="1"/>
</dbReference>
<dbReference type="Gene3D" id="3.30.1330.40">
    <property type="entry name" value="RutC-like"/>
    <property type="match status" value="1"/>
</dbReference>
<dbReference type="Proteomes" id="UP000288227">
    <property type="component" value="Unassembled WGS sequence"/>
</dbReference>
<sequence length="126" mass="13859">MSKTVIYSSNAPEPIGPYSQAIQAGNMLFVSGQIAIQKSTGKLITNSIEEETEQVLQNIVDVLKAANMDFSHVVKCTIFLKDFNDFVAVNEIYGKYFTSAPPARETVEVSRLPKDVNIEISCIAVK</sequence>
<dbReference type="InterPro" id="IPR035959">
    <property type="entry name" value="RutC-like_sf"/>
</dbReference>
<comment type="similarity">
    <text evidence="1">Belongs to the RutC family.</text>
</comment>
<comment type="caution">
    <text evidence="2">The sequence shown here is derived from an EMBL/GenBank/DDBJ whole genome shotgun (WGS) entry which is preliminary data.</text>
</comment>
<evidence type="ECO:0000313" key="2">
    <source>
        <dbReference type="EMBL" id="GCC52547.1"/>
    </source>
</evidence>
<dbReference type="FunFam" id="3.30.1330.40:FF:000001">
    <property type="entry name" value="L-PSP family endoribonuclease"/>
    <property type="match status" value="1"/>
</dbReference>
<dbReference type="InterPro" id="IPR006056">
    <property type="entry name" value="RidA"/>
</dbReference>
<dbReference type="GO" id="GO:0005829">
    <property type="term" value="C:cytosol"/>
    <property type="evidence" value="ECO:0007669"/>
    <property type="project" value="TreeGrafter"/>
</dbReference>
<reference evidence="2 3" key="1">
    <citation type="submission" date="2018-11" db="EMBL/GenBank/DDBJ databases">
        <title>Chryseotalea sanarue gen. nov., sp., nov., a member of the family Cytophagaceae, isolated from a brackish lake in Hamamatsu Japan.</title>
        <authorList>
            <person name="Maejima Y."/>
            <person name="Iino T."/>
            <person name="Muraguchi Y."/>
            <person name="Fukuda K."/>
            <person name="Ohkuma M."/>
            <person name="Moriuchi R."/>
            <person name="Dohra H."/>
            <person name="Kimbara K."/>
            <person name="Shintani M."/>
        </authorList>
    </citation>
    <scope>NUCLEOTIDE SEQUENCE [LARGE SCALE GENOMIC DNA]</scope>
    <source>
        <strain evidence="2 3">Ys</strain>
    </source>
</reference>
<dbReference type="OrthoDB" id="9803101at2"/>
<name>A0A401UCD1_9BACT</name>